<name>Q76YZ1_9CAUD</name>
<sequence length="180" mass="20382">MKRLILIAGLLLTGCASMPSDQYDIDAQHQQVAYLKQLEEQDKQLTINMQEREIRNKQEAEYKAWAVEDQKRIDANIAKQEAEAFSYNIGRGLGVTSKCAQARMSNDAYYNVFRTRMIEEAKKNPNYDSAKVQSGFEEGVAIGSNLMHTNPYAMMQGCSQMNAAVEQDQSVNHSKVSDFR</sequence>
<accession>Q76YZ1</accession>
<proteinExistence type="predicted"/>
<dbReference type="PROSITE" id="PS51257">
    <property type="entry name" value="PROKAR_LIPOPROTEIN"/>
    <property type="match status" value="1"/>
</dbReference>
<dbReference type="OrthoDB" id="32261at10239"/>
<dbReference type="EMBL" id="AY266303">
    <property type="protein sequence ID" value="AAQ17755.1"/>
    <property type="molecule type" value="Genomic_DNA"/>
</dbReference>
<dbReference type="Proteomes" id="UP000002555">
    <property type="component" value="Segment"/>
</dbReference>
<protein>
    <submittedName>
        <fullName evidence="1">Uncharacterized protein</fullName>
    </submittedName>
</protein>
<gene>
    <name evidence="1" type="ORF">Aeh1ORF094c</name>
</gene>
<reference evidence="1 2" key="1">
    <citation type="journal article" date="2001" name="J. Bacteriol.">
        <title>Phylogeny of the major head and tail genes of the wide-ranging T4-type bacteriophages.</title>
        <authorList>
            <person name="Tetart F."/>
            <person name="Desplats C."/>
            <person name="Kutateladze M."/>
            <person name="Monod C."/>
            <person name="Ackermann H.W."/>
            <person name="Krisch H.M."/>
        </authorList>
    </citation>
    <scope>NUCLEOTIDE SEQUENCE</scope>
</reference>
<organism evidence="1 2">
    <name type="scientific">Aeromonas phage Aeh1</name>
    <dbReference type="NCBI Taxonomy" id="2880362"/>
    <lineage>
        <taxon>Viruses</taxon>
        <taxon>Duplodnaviria</taxon>
        <taxon>Heunggongvirae</taxon>
        <taxon>Uroviricota</taxon>
        <taxon>Caudoviricetes</taxon>
        <taxon>Pantevenvirales</taxon>
        <taxon>Straboviridae</taxon>
        <taxon>Cinqassovirus</taxon>
        <taxon>Cinqassovirus aeh1</taxon>
    </lineage>
</organism>
<dbReference type="KEGG" id="vg:2658205"/>
<evidence type="ECO:0000313" key="2">
    <source>
        <dbReference type="Proteomes" id="UP000002555"/>
    </source>
</evidence>
<keyword evidence="2" id="KW-1185">Reference proteome</keyword>
<dbReference type="RefSeq" id="NP_943978.1">
    <property type="nucleotide sequence ID" value="NC_005260.1"/>
</dbReference>
<evidence type="ECO:0000313" key="1">
    <source>
        <dbReference type="EMBL" id="AAQ17755.1"/>
    </source>
</evidence>